<proteinExistence type="inferred from homology"/>
<protein>
    <submittedName>
        <fullName evidence="6">LysR family transcriptional regulator</fullName>
    </submittedName>
</protein>
<gene>
    <name evidence="6" type="ORF">KRR39_10415</name>
</gene>
<dbReference type="PANTHER" id="PTHR30346">
    <property type="entry name" value="TRANSCRIPTIONAL DUAL REGULATOR HCAR-RELATED"/>
    <property type="match status" value="1"/>
</dbReference>
<evidence type="ECO:0000256" key="4">
    <source>
        <dbReference type="ARBA" id="ARBA00023163"/>
    </source>
</evidence>
<comment type="similarity">
    <text evidence="1">Belongs to the LysR transcriptional regulatory family.</text>
</comment>
<dbReference type="GO" id="GO:0003677">
    <property type="term" value="F:DNA binding"/>
    <property type="evidence" value="ECO:0007669"/>
    <property type="project" value="UniProtKB-KW"/>
</dbReference>
<reference evidence="6" key="1">
    <citation type="submission" date="2021-06" db="EMBL/GenBank/DDBJ databases">
        <title>Complete genome sequence of Nocardioides sp. G188.</title>
        <authorList>
            <person name="Im W.-T."/>
        </authorList>
    </citation>
    <scope>NUCLEOTIDE SEQUENCE</scope>
    <source>
        <strain evidence="6">G188</strain>
    </source>
</reference>
<dbReference type="Pfam" id="PF03466">
    <property type="entry name" value="LysR_substrate"/>
    <property type="match status" value="1"/>
</dbReference>
<feature type="domain" description="HTH lysR-type" evidence="5">
    <location>
        <begin position="2"/>
        <end position="59"/>
    </location>
</feature>
<evidence type="ECO:0000313" key="6">
    <source>
        <dbReference type="EMBL" id="QWZ10105.1"/>
    </source>
</evidence>
<sequence>MIDLDALTSLRAVDSHGSVVAAAEALGFTPSAVSQQIKRLERSSGVPLLERVGRGVMLTRHGRHLVDHGGRLLAELEQLEAGLHRQAATVAGEVRLTAFSTAMRGLVAASVPAVLADHPQLEVALSEREPWDTIDLVARGESDLGVVHSWGDVPLEIPDHLVATRVATDLADVIVHRDHPLASKDRVTPRDLVDEGWIATPEGSICRQWLHRMYVGTGRVPRIAHVAMEFDSHLALVRAGLGIALVPRLGRASLTADLVAVPATDPVPSRTVLALHRRSMSDSPAVQALLQAIRAEGRRSGPHT</sequence>
<evidence type="ECO:0000259" key="5">
    <source>
        <dbReference type="PROSITE" id="PS50931"/>
    </source>
</evidence>
<dbReference type="PROSITE" id="PS50931">
    <property type="entry name" value="HTH_LYSR"/>
    <property type="match status" value="1"/>
</dbReference>
<dbReference type="PANTHER" id="PTHR30346:SF29">
    <property type="entry name" value="LYSR SUBSTRATE-BINDING"/>
    <property type="match status" value="1"/>
</dbReference>
<dbReference type="FunFam" id="1.10.10.10:FF:000001">
    <property type="entry name" value="LysR family transcriptional regulator"/>
    <property type="match status" value="1"/>
</dbReference>
<evidence type="ECO:0000256" key="2">
    <source>
        <dbReference type="ARBA" id="ARBA00023015"/>
    </source>
</evidence>
<keyword evidence="7" id="KW-1185">Reference proteome</keyword>
<dbReference type="RefSeq" id="WP_216941951.1">
    <property type="nucleotide sequence ID" value="NZ_CP077062.1"/>
</dbReference>
<accession>A0A975T1X1</accession>
<dbReference type="Pfam" id="PF00126">
    <property type="entry name" value="HTH_1"/>
    <property type="match status" value="1"/>
</dbReference>
<dbReference type="CDD" id="cd08423">
    <property type="entry name" value="PBP2_LTTR_like_6"/>
    <property type="match status" value="1"/>
</dbReference>
<keyword evidence="3" id="KW-0238">DNA-binding</keyword>
<name>A0A975T1X1_9ACTN</name>
<dbReference type="GO" id="GO:0032993">
    <property type="term" value="C:protein-DNA complex"/>
    <property type="evidence" value="ECO:0007669"/>
    <property type="project" value="TreeGrafter"/>
</dbReference>
<keyword evidence="2" id="KW-0805">Transcription regulation</keyword>
<keyword evidence="4" id="KW-0804">Transcription</keyword>
<dbReference type="AlphaFoldDB" id="A0A975T1X1"/>
<organism evidence="6 7">
    <name type="scientific">Nocardioides panacis</name>
    <dbReference type="NCBI Taxonomy" id="2849501"/>
    <lineage>
        <taxon>Bacteria</taxon>
        <taxon>Bacillati</taxon>
        <taxon>Actinomycetota</taxon>
        <taxon>Actinomycetes</taxon>
        <taxon>Propionibacteriales</taxon>
        <taxon>Nocardioidaceae</taxon>
        <taxon>Nocardioides</taxon>
    </lineage>
</organism>
<dbReference type="Proteomes" id="UP000683575">
    <property type="component" value="Chromosome"/>
</dbReference>
<dbReference type="InterPro" id="IPR005119">
    <property type="entry name" value="LysR_subst-bd"/>
</dbReference>
<dbReference type="InterPro" id="IPR000847">
    <property type="entry name" value="LysR_HTH_N"/>
</dbReference>
<evidence type="ECO:0000256" key="3">
    <source>
        <dbReference type="ARBA" id="ARBA00023125"/>
    </source>
</evidence>
<evidence type="ECO:0000313" key="7">
    <source>
        <dbReference type="Proteomes" id="UP000683575"/>
    </source>
</evidence>
<dbReference type="GO" id="GO:0003700">
    <property type="term" value="F:DNA-binding transcription factor activity"/>
    <property type="evidence" value="ECO:0007669"/>
    <property type="project" value="InterPro"/>
</dbReference>
<dbReference type="KEGG" id="nps:KRR39_10415"/>
<evidence type="ECO:0000256" key="1">
    <source>
        <dbReference type="ARBA" id="ARBA00009437"/>
    </source>
</evidence>
<dbReference type="EMBL" id="CP077062">
    <property type="protein sequence ID" value="QWZ10105.1"/>
    <property type="molecule type" value="Genomic_DNA"/>
</dbReference>